<dbReference type="AlphaFoldDB" id="A0A494YS89"/>
<gene>
    <name evidence="9" type="ORF">D8M05_17875</name>
</gene>
<evidence type="ECO:0000256" key="1">
    <source>
        <dbReference type="ARBA" id="ARBA00001974"/>
    </source>
</evidence>
<evidence type="ECO:0000256" key="7">
    <source>
        <dbReference type="ARBA" id="ARBA00038897"/>
    </source>
</evidence>
<keyword evidence="5" id="KW-0809">Transit peptide</keyword>
<dbReference type="InterPro" id="IPR016171">
    <property type="entry name" value="Vanillyl_alc_oxidase_C-sub2"/>
</dbReference>
<reference evidence="9 10" key="1">
    <citation type="journal article" date="2015" name="Antonie Van Leeuwenhoek">
        <title>Oceanobacillus bengalensis sp. nov., a bacterium isolated from seawater of the Bay of Bengal.</title>
        <authorList>
            <person name="Yongchang O."/>
            <person name="Xiang W."/>
            <person name="Wang G."/>
        </authorList>
    </citation>
    <scope>NUCLEOTIDE SEQUENCE [LARGE SCALE GENOMIC DNA]</scope>
    <source>
        <strain evidence="9 10">MCCC 1K00260</strain>
    </source>
</reference>
<dbReference type="RefSeq" id="WP_121134269.1">
    <property type="nucleotide sequence ID" value="NZ_JBHUFK010000028.1"/>
</dbReference>
<dbReference type="PANTHER" id="PTHR11748">
    <property type="entry name" value="D-LACTATE DEHYDROGENASE"/>
    <property type="match status" value="1"/>
</dbReference>
<dbReference type="Pfam" id="PF01565">
    <property type="entry name" value="FAD_binding_4"/>
    <property type="match status" value="1"/>
</dbReference>
<dbReference type="EMBL" id="RBZO01000040">
    <property type="protein sequence ID" value="RKQ12758.1"/>
    <property type="molecule type" value="Genomic_DNA"/>
</dbReference>
<dbReference type="Proteomes" id="UP000281813">
    <property type="component" value="Unassembled WGS sequence"/>
</dbReference>
<keyword evidence="4" id="KW-0274">FAD</keyword>
<dbReference type="GO" id="GO:0071949">
    <property type="term" value="F:FAD binding"/>
    <property type="evidence" value="ECO:0007669"/>
    <property type="project" value="InterPro"/>
</dbReference>
<dbReference type="InterPro" id="IPR016169">
    <property type="entry name" value="FAD-bd_PCMH_sub2"/>
</dbReference>
<dbReference type="InterPro" id="IPR004113">
    <property type="entry name" value="FAD-bd_oxidored_4_C"/>
</dbReference>
<dbReference type="InterPro" id="IPR016164">
    <property type="entry name" value="FAD-linked_Oxase-like_C"/>
</dbReference>
<evidence type="ECO:0000313" key="10">
    <source>
        <dbReference type="Proteomes" id="UP000281813"/>
    </source>
</evidence>
<keyword evidence="10" id="KW-1185">Reference proteome</keyword>
<proteinExistence type="inferred from homology"/>
<dbReference type="FunFam" id="3.30.465.10:FF:000016">
    <property type="entry name" value="probable D-lactate dehydrogenase, mitochondrial"/>
    <property type="match status" value="1"/>
</dbReference>
<dbReference type="EC" id="1.1.2.4" evidence="7"/>
<evidence type="ECO:0000256" key="4">
    <source>
        <dbReference type="ARBA" id="ARBA00022827"/>
    </source>
</evidence>
<dbReference type="FunFam" id="1.10.45.10:FF:000001">
    <property type="entry name" value="D-lactate dehydrogenase mitochondrial"/>
    <property type="match status" value="1"/>
</dbReference>
<dbReference type="FunFam" id="3.30.70.2740:FF:000001">
    <property type="entry name" value="D-lactate dehydrogenase mitochondrial"/>
    <property type="match status" value="1"/>
</dbReference>
<comment type="similarity">
    <text evidence="2">Belongs to the FAD-binding oxidoreductase/transferase type 4 family.</text>
</comment>
<dbReference type="InterPro" id="IPR036318">
    <property type="entry name" value="FAD-bd_PCMH-like_sf"/>
</dbReference>
<feature type="domain" description="FAD-binding PCMH-type" evidence="8">
    <location>
        <begin position="35"/>
        <end position="212"/>
    </location>
</feature>
<evidence type="ECO:0000256" key="2">
    <source>
        <dbReference type="ARBA" id="ARBA00008000"/>
    </source>
</evidence>
<evidence type="ECO:0000256" key="6">
    <source>
        <dbReference type="ARBA" id="ARBA00023002"/>
    </source>
</evidence>
<name>A0A494YS89_9BACI</name>
<protein>
    <recommendedName>
        <fullName evidence="7">D-lactate dehydrogenase (cytochrome)</fullName>
        <ecNumber evidence="7">1.1.2.4</ecNumber>
    </recommendedName>
</protein>
<dbReference type="PANTHER" id="PTHR11748:SF111">
    <property type="entry name" value="D-LACTATE DEHYDROGENASE, MITOCHONDRIAL-RELATED"/>
    <property type="match status" value="1"/>
</dbReference>
<dbReference type="OrthoDB" id="9767256at2"/>
<keyword evidence="3" id="KW-0285">Flavoprotein</keyword>
<evidence type="ECO:0000313" key="9">
    <source>
        <dbReference type="EMBL" id="RKQ12758.1"/>
    </source>
</evidence>
<dbReference type="InterPro" id="IPR006094">
    <property type="entry name" value="Oxid_FAD_bind_N"/>
</dbReference>
<dbReference type="SUPFAM" id="SSF56176">
    <property type="entry name" value="FAD-binding/transporter-associated domain-like"/>
    <property type="match status" value="1"/>
</dbReference>
<comment type="caution">
    <text evidence="9">The sequence shown here is derived from an EMBL/GenBank/DDBJ whole genome shotgun (WGS) entry which is preliminary data.</text>
</comment>
<dbReference type="PROSITE" id="PS51387">
    <property type="entry name" value="FAD_PCMH"/>
    <property type="match status" value="1"/>
</dbReference>
<evidence type="ECO:0000256" key="5">
    <source>
        <dbReference type="ARBA" id="ARBA00022946"/>
    </source>
</evidence>
<dbReference type="Gene3D" id="1.10.45.10">
    <property type="entry name" value="Vanillyl-alcohol Oxidase, Chain A, domain 4"/>
    <property type="match status" value="1"/>
</dbReference>
<dbReference type="GO" id="GO:0004458">
    <property type="term" value="F:D-lactate dehydrogenase (cytochrome) activity"/>
    <property type="evidence" value="ECO:0007669"/>
    <property type="project" value="UniProtKB-EC"/>
</dbReference>
<organism evidence="9 10">
    <name type="scientific">Oceanobacillus bengalensis</name>
    <dbReference type="NCBI Taxonomy" id="1435466"/>
    <lineage>
        <taxon>Bacteria</taxon>
        <taxon>Bacillati</taxon>
        <taxon>Bacillota</taxon>
        <taxon>Bacilli</taxon>
        <taxon>Bacillales</taxon>
        <taxon>Bacillaceae</taxon>
        <taxon>Oceanobacillus</taxon>
    </lineage>
</organism>
<evidence type="ECO:0000256" key="3">
    <source>
        <dbReference type="ARBA" id="ARBA00022630"/>
    </source>
</evidence>
<dbReference type="Gene3D" id="3.30.70.2740">
    <property type="match status" value="1"/>
</dbReference>
<dbReference type="InterPro" id="IPR016166">
    <property type="entry name" value="FAD-bd_PCMH"/>
</dbReference>
<dbReference type="GO" id="GO:1903457">
    <property type="term" value="P:lactate catabolic process"/>
    <property type="evidence" value="ECO:0007669"/>
    <property type="project" value="TreeGrafter"/>
</dbReference>
<dbReference type="SUPFAM" id="SSF55103">
    <property type="entry name" value="FAD-linked oxidases, C-terminal domain"/>
    <property type="match status" value="1"/>
</dbReference>
<evidence type="ECO:0000259" key="8">
    <source>
        <dbReference type="PROSITE" id="PS51387"/>
    </source>
</evidence>
<accession>A0A494YS89</accession>
<comment type="cofactor">
    <cofactor evidence="1">
        <name>FAD</name>
        <dbReference type="ChEBI" id="CHEBI:57692"/>
    </cofactor>
</comment>
<keyword evidence="6" id="KW-0560">Oxidoreductase</keyword>
<dbReference type="GO" id="GO:0008720">
    <property type="term" value="F:D-lactate dehydrogenase (NAD+) activity"/>
    <property type="evidence" value="ECO:0007669"/>
    <property type="project" value="TreeGrafter"/>
</dbReference>
<dbReference type="Pfam" id="PF02913">
    <property type="entry name" value="FAD-oxidase_C"/>
    <property type="match status" value="1"/>
</dbReference>
<sequence>MELLLNKLKGRLSDAQVSTNQTVRELHSKDETYQQTSLPDIVVFPKSTEDVSHIMKVAQEFKTPVTPFGVGSSLEGHVIPYQNGITVDFSLMNKIIEIKESDMLVTVQPGVTREQLNKELKNYGLFFSVDPGANATLGGMAATNASGTTTVKYGVMRDQVRDMEVVLADGKVIHTGSSAAKSASGYHLNGLFVGSEGTLGCFTELTLQVYGIPEHIAAARATFPSFTQAIDAVTTIKQAGIPIARVEFVDEESIIQINKFSETDYPVQPTLFLEFHGNEAGLQADIDFTKEIMKDHECEDFVFETDTAARNHLWDARHNLAYAYIHDHVGKKMMLTDVAVPISELANAVTFARGELDKLGVPGGLLGHVGDGNFHALIMIDMENAEEVQKAKEFNKKVVLYALERGGTCTGEHGVGVGKKQYQQLEHGPALDVMRQIKKALDPNNILNPNKIVEIE</sequence>
<dbReference type="Gene3D" id="3.30.465.10">
    <property type="match status" value="1"/>
</dbReference>